<gene>
    <name evidence="2" type="ordered locus">Hore_13420</name>
</gene>
<dbReference type="Gene3D" id="6.10.10.80">
    <property type="entry name" value="Small, acid-soluble spore protein, alpha/beta type-like"/>
    <property type="match status" value="1"/>
</dbReference>
<protein>
    <submittedName>
        <fullName evidence="2">Small acid-soluble spore protein</fullName>
    </submittedName>
</protein>
<evidence type="ECO:0000313" key="2">
    <source>
        <dbReference type="EMBL" id="ACL70092.1"/>
    </source>
</evidence>
<reference evidence="2 3" key="1">
    <citation type="journal article" date="2009" name="PLoS ONE">
        <title>Genome analysis of the anaerobic thermohalophilic bacterium Halothermothrix orenii.</title>
        <authorList>
            <person name="Mavromatis K."/>
            <person name="Ivanova N."/>
            <person name="Anderson I."/>
            <person name="Lykidis A."/>
            <person name="Hooper S.D."/>
            <person name="Sun H."/>
            <person name="Kunin V."/>
            <person name="Lapidus A."/>
            <person name="Hugenholtz P."/>
            <person name="Patel B."/>
            <person name="Kyrpides N.C."/>
        </authorList>
    </citation>
    <scope>NUCLEOTIDE SEQUENCE [LARGE SCALE GENOMIC DNA]</scope>
    <source>
        <strain evidence="3">H 168 / OCM 544 / DSM 9562</strain>
    </source>
</reference>
<accession>B8CXS3</accession>
<evidence type="ECO:0000256" key="1">
    <source>
        <dbReference type="ARBA" id="ARBA00003863"/>
    </source>
</evidence>
<dbReference type="OrthoDB" id="1708261at2"/>
<dbReference type="EMBL" id="CP001098">
    <property type="protein sequence ID" value="ACL70092.1"/>
    <property type="molecule type" value="Genomic_DNA"/>
</dbReference>
<dbReference type="RefSeq" id="WP_012636276.1">
    <property type="nucleotide sequence ID" value="NC_011899.1"/>
</dbReference>
<proteinExistence type="predicted"/>
<dbReference type="InterPro" id="IPR038300">
    <property type="entry name" value="SASP_sf_alpha/beta"/>
</dbReference>
<evidence type="ECO:0000313" key="3">
    <source>
        <dbReference type="Proteomes" id="UP000000719"/>
    </source>
</evidence>
<name>B8CXS3_HALOH</name>
<dbReference type="Proteomes" id="UP000000719">
    <property type="component" value="Chromosome"/>
</dbReference>
<dbReference type="GO" id="GO:0006265">
    <property type="term" value="P:DNA topological change"/>
    <property type="evidence" value="ECO:0007669"/>
    <property type="project" value="InterPro"/>
</dbReference>
<comment type="function">
    <text evidence="1">SASP are bound to spore DNA. They are double-stranded DNA-binding proteins that cause DNA to change to an a-like conformation. They protect the DNA backbone from chemical and enzymatic cleavage and are thus involved in dormant spore's high resistance to UV light.</text>
</comment>
<dbReference type="GO" id="GO:0003690">
    <property type="term" value="F:double-stranded DNA binding"/>
    <property type="evidence" value="ECO:0007669"/>
    <property type="project" value="InterPro"/>
</dbReference>
<dbReference type="AlphaFoldDB" id="B8CXS3"/>
<organism evidence="2 3">
    <name type="scientific">Halothermothrix orenii (strain H 168 / OCM 544 / DSM 9562)</name>
    <dbReference type="NCBI Taxonomy" id="373903"/>
    <lineage>
        <taxon>Bacteria</taxon>
        <taxon>Bacillati</taxon>
        <taxon>Bacillota</taxon>
        <taxon>Clostridia</taxon>
        <taxon>Halanaerobiales</taxon>
        <taxon>Halothermotrichaceae</taxon>
        <taxon>Halothermothrix</taxon>
    </lineage>
</organism>
<dbReference type="Pfam" id="PF00269">
    <property type="entry name" value="SASP"/>
    <property type="match status" value="1"/>
</dbReference>
<sequence>MSSKNKKTDDITLLQLKLEVAQELGLIEKVKKVGWAGLTAEETGKIGGYMTQKIKNLKKRKLD</sequence>
<keyword evidence="3" id="KW-1185">Reference proteome</keyword>
<dbReference type="HOGENOM" id="CLU_169738_1_3_9"/>
<dbReference type="InterPro" id="IPR001448">
    <property type="entry name" value="SASP_alpha/beta-type"/>
</dbReference>
<dbReference type="KEGG" id="hor:Hore_13420"/>
<dbReference type="STRING" id="373903.Hore_13420"/>